<dbReference type="RefSeq" id="WP_252849822.1">
    <property type="nucleotide sequence ID" value="NZ_BAPW01000002.1"/>
</dbReference>
<name>A0ABT1CKR0_9PROT</name>
<organism evidence="1 2">
    <name type="scientific">Asaia lannensis NBRC 102526</name>
    <dbReference type="NCBI Taxonomy" id="1307926"/>
    <lineage>
        <taxon>Bacteria</taxon>
        <taxon>Pseudomonadati</taxon>
        <taxon>Pseudomonadota</taxon>
        <taxon>Alphaproteobacteria</taxon>
        <taxon>Acetobacterales</taxon>
        <taxon>Acetobacteraceae</taxon>
        <taxon>Asaia</taxon>
    </lineage>
</organism>
<evidence type="ECO:0000313" key="2">
    <source>
        <dbReference type="Proteomes" id="UP001523401"/>
    </source>
</evidence>
<sequence>MTVSMRRWKARLLIDGACRQGVYVCGFHIDCNRYERCDTAHLMVAIRDGAGFLSSLDGRTGHDRPDIMIQVCDDNLPQSGWTTVFNGILDAVTLGDDPSSFGLECRDYMAYLLDTRMTSSWSNRTALEIVQQAVQEAGLAFQSDLAAYPTGDSLYCGQFWQLEHRRLSASTQHRYQTAFDLAFSLARDHGYECCMNGRTLQLQRPVSAEMSQIFKPEGVRLASCRYDLGLENSVVVGVRSWDSRQRAKSEIYFDGKNYTAEPPVSGVTLHTFRRPGQRMEDVRRLAEGKHKRIVSHAVEARVSLPAMIGLKPRHFMLLDKPAMERSRTLSVDAVEHFFDLTNGYRQDVTLRDRIF</sequence>
<accession>A0ABT1CKR0</accession>
<dbReference type="Proteomes" id="UP001523401">
    <property type="component" value="Unassembled WGS sequence"/>
</dbReference>
<gene>
    <name evidence="1" type="ORF">NF685_12220</name>
</gene>
<proteinExistence type="predicted"/>
<keyword evidence="2" id="KW-1185">Reference proteome</keyword>
<evidence type="ECO:0000313" key="1">
    <source>
        <dbReference type="EMBL" id="MCO6160798.1"/>
    </source>
</evidence>
<dbReference type="EMBL" id="JAMXQU010000010">
    <property type="protein sequence ID" value="MCO6160798.1"/>
    <property type="molecule type" value="Genomic_DNA"/>
</dbReference>
<comment type="caution">
    <text evidence="1">The sequence shown here is derived from an EMBL/GenBank/DDBJ whole genome shotgun (WGS) entry which is preliminary data.</text>
</comment>
<reference evidence="1 2" key="1">
    <citation type="submission" date="2022-06" db="EMBL/GenBank/DDBJ databases">
        <title>Whole-genome of Asaia lannensis strain LMG 27011T.</title>
        <authorList>
            <person name="Sombolestani A."/>
        </authorList>
    </citation>
    <scope>NUCLEOTIDE SEQUENCE [LARGE SCALE GENOMIC DNA]</scope>
    <source>
        <strain evidence="1 2">NBRC 102526</strain>
    </source>
</reference>
<dbReference type="SUPFAM" id="SSF69279">
    <property type="entry name" value="Phage tail proteins"/>
    <property type="match status" value="1"/>
</dbReference>
<protein>
    <submittedName>
        <fullName evidence="1">Uncharacterized protein</fullName>
    </submittedName>
</protein>